<keyword evidence="7" id="KW-0408">Iron</keyword>
<dbReference type="Pfam" id="PF19436">
    <property type="entry name" value="ACS_CODH_B_C"/>
    <property type="match status" value="1"/>
</dbReference>
<sequence length="469" mass="52504">MFSDIPVDVSPMHEGERIRAANMFVELAGPKSIGAELVRVDESLNDGKFEVIGPELSEMTKGEVYPFGIKIDIKGEKLEKELEGVIERRTHDLCNYIQGFMHLNQRDQIWCRVSTDALNSGFKLLDLAKALGILFKEEFPIIEEISVTILTTEDDVKKFVDNAQEIYSARDERARELSDEDVDVFYGCLMCQSFAPTHMCVVTPDRTALCGAINWFDCRASAKMDPDGSIFEIEKGEVLDDIKGEYANVNEIIAQKTQGETDRVYLHSVFEYPHTSCGCFEAVAFYIPELDGIGIVDRDFAGETPLGIPFSSMAGQCSGGKQVEGFTGLSLEYMRSPKFLQADGAYDRIVWMPSTIKSSLEGFIPEDIFDKIATDEDATSINDIKEFLKEKDHPILERISNLGNDEDIDEEEYSESESSMEYQDEGIGQEFVPVATAPEMSMPMSGGVKIIFKNAKVYAEKVIIKRSKK</sequence>
<dbReference type="InterPro" id="IPR004461">
    <property type="entry name" value="CO_DH/Ac-CoA_synth_bsu"/>
</dbReference>
<dbReference type="InterPro" id="IPR011254">
    <property type="entry name" value="Prismane-like_sf"/>
</dbReference>
<dbReference type="NCBIfam" id="NF003379">
    <property type="entry name" value="PRK04456.1"/>
    <property type="match status" value="1"/>
</dbReference>
<keyword evidence="9 13" id="KW-0012">Acyltransferase</keyword>
<dbReference type="SUPFAM" id="SSF56821">
    <property type="entry name" value="Prismane protein-like"/>
    <property type="match status" value="1"/>
</dbReference>
<dbReference type="HAMAP" id="MF_01138">
    <property type="entry name" value="CdhC"/>
    <property type="match status" value="1"/>
</dbReference>
<comment type="subunit">
    <text evidence="10">Monomer. The ACDS complex is made up of alpha, epsilon, beta, gamma and delta chains with a probable stoichiometry of (alpha(2)epsilon(2))(4)-beta(8)-(gamma(1)delta(1))(8).</text>
</comment>
<evidence type="ECO:0000256" key="4">
    <source>
        <dbReference type="ARBA" id="ARBA00022596"/>
    </source>
</evidence>
<dbReference type="NCBIfam" id="TIGR00316">
    <property type="entry name" value="cdhC"/>
    <property type="match status" value="1"/>
</dbReference>
<name>A0A644T4E2_9ZZZZ</name>
<evidence type="ECO:0000256" key="1">
    <source>
        <dbReference type="ARBA" id="ARBA00001925"/>
    </source>
</evidence>
<organism evidence="13">
    <name type="scientific">bioreactor metagenome</name>
    <dbReference type="NCBI Taxonomy" id="1076179"/>
    <lineage>
        <taxon>unclassified sequences</taxon>
        <taxon>metagenomes</taxon>
        <taxon>ecological metagenomes</taxon>
    </lineage>
</organism>
<comment type="similarity">
    <text evidence="2">Belongs to the CdhC family.</text>
</comment>
<dbReference type="GO" id="GO:0006084">
    <property type="term" value="P:acetyl-CoA metabolic process"/>
    <property type="evidence" value="ECO:0007669"/>
    <property type="project" value="InterPro"/>
</dbReference>
<dbReference type="EMBL" id="VSSQ01000016">
    <property type="protein sequence ID" value="MPL61798.1"/>
    <property type="molecule type" value="Genomic_DNA"/>
</dbReference>
<feature type="region of interest" description="Disordered" evidence="11">
    <location>
        <begin position="402"/>
        <end position="424"/>
    </location>
</feature>
<evidence type="ECO:0000256" key="6">
    <source>
        <dbReference type="ARBA" id="ARBA00022723"/>
    </source>
</evidence>
<keyword evidence="4" id="KW-0533">Nickel</keyword>
<dbReference type="InterPro" id="IPR045822">
    <property type="entry name" value="ACS_CODH_B_C"/>
</dbReference>
<dbReference type="Gene3D" id="3.40.1470.10">
    <property type="entry name" value="Bifunctional carbon monoxide dehydrogenase/acetyl-coa synthase(codh/acs), Chain M, domain 5"/>
    <property type="match status" value="1"/>
</dbReference>
<dbReference type="PANTHER" id="PTHR42281:SF1">
    <property type="entry name" value="ACETYL-COA DECARBONYLASE_SYNTHASE COMPLEX SUBUNIT BETA 1"/>
    <property type="match status" value="1"/>
</dbReference>
<dbReference type="GO" id="GO:0051536">
    <property type="term" value="F:iron-sulfur cluster binding"/>
    <property type="evidence" value="ECO:0007669"/>
    <property type="project" value="UniProtKB-KW"/>
</dbReference>
<evidence type="ECO:0000256" key="2">
    <source>
        <dbReference type="ARBA" id="ARBA00006862"/>
    </source>
</evidence>
<evidence type="ECO:0000256" key="8">
    <source>
        <dbReference type="ARBA" id="ARBA00023014"/>
    </source>
</evidence>
<evidence type="ECO:0000256" key="7">
    <source>
        <dbReference type="ARBA" id="ARBA00023004"/>
    </source>
</evidence>
<proteinExistence type="inferred from homology"/>
<dbReference type="Gene3D" id="3.40.970.20">
    <property type="entry name" value="Carbon monoxide dehydrogenase alpha subunit. Chain D, domain 4"/>
    <property type="match status" value="1"/>
</dbReference>
<dbReference type="PANTHER" id="PTHR42281">
    <property type="match status" value="1"/>
</dbReference>
<dbReference type="Gene3D" id="3.30.1650.10">
    <property type="entry name" value="Bifunctional carbon monoxide dehydrogenase/acetyl-coa synthase(codh/acs), Chain M, domain 3"/>
    <property type="match status" value="1"/>
</dbReference>
<evidence type="ECO:0000256" key="11">
    <source>
        <dbReference type="SAM" id="MobiDB-lite"/>
    </source>
</evidence>
<evidence type="ECO:0000259" key="12">
    <source>
        <dbReference type="Pfam" id="PF19436"/>
    </source>
</evidence>
<comment type="cofactor">
    <cofactor evidence="1">
        <name>[Ni-Fe-S] cluster</name>
        <dbReference type="ChEBI" id="CHEBI:60400"/>
    </cofactor>
</comment>
<keyword evidence="6" id="KW-0479">Metal-binding</keyword>
<dbReference type="InterPro" id="IPR038571">
    <property type="entry name" value="CO_DH/Ac-CoA_synth_bsu_3_sf"/>
</dbReference>
<feature type="domain" description="CO dehydrogenase/acetyl-CoA synthase complex beta subunit C-terminal" evidence="12">
    <location>
        <begin position="167"/>
        <end position="397"/>
    </location>
</feature>
<comment type="caution">
    <text evidence="13">The sequence shown here is derived from an EMBL/GenBank/DDBJ whole genome shotgun (WGS) entry which is preliminary data.</text>
</comment>
<keyword evidence="8" id="KW-0411">Iron-sulfur</keyword>
<protein>
    <recommendedName>
        <fullName evidence="3">CO-methylating acetyl-CoA synthase</fullName>
        <ecNumber evidence="3">2.3.1.169</ecNumber>
    </recommendedName>
</protein>
<evidence type="ECO:0000256" key="10">
    <source>
        <dbReference type="ARBA" id="ARBA00025865"/>
    </source>
</evidence>
<feature type="compositionally biased region" description="Acidic residues" evidence="11">
    <location>
        <begin position="404"/>
        <end position="415"/>
    </location>
</feature>
<dbReference type="InterPro" id="IPR023432">
    <property type="entry name" value="CO_DH/Ac-CoA_synth_bsu_arc"/>
</dbReference>
<evidence type="ECO:0000313" key="13">
    <source>
        <dbReference type="EMBL" id="MPL61798.1"/>
    </source>
</evidence>
<reference evidence="13" key="1">
    <citation type="submission" date="2019-08" db="EMBL/GenBank/DDBJ databases">
        <authorList>
            <person name="Kucharzyk K."/>
            <person name="Murdoch R.W."/>
            <person name="Higgins S."/>
            <person name="Loffler F."/>
        </authorList>
    </citation>
    <scope>NUCLEOTIDE SEQUENCE</scope>
</reference>
<evidence type="ECO:0000256" key="9">
    <source>
        <dbReference type="ARBA" id="ARBA00023315"/>
    </source>
</evidence>
<accession>A0A644T4E2</accession>
<dbReference type="GO" id="GO:0043885">
    <property type="term" value="F:anaerobic carbon-monoxide dehydrogenase activity"/>
    <property type="evidence" value="ECO:0007669"/>
    <property type="project" value="InterPro"/>
</dbReference>
<keyword evidence="5 13" id="KW-0808">Transferase</keyword>
<evidence type="ECO:0000256" key="3">
    <source>
        <dbReference type="ARBA" id="ARBA00012244"/>
    </source>
</evidence>
<dbReference type="AlphaFoldDB" id="A0A644T4E2"/>
<gene>
    <name evidence="13" type="ORF">SDC9_07387</name>
</gene>
<dbReference type="GO" id="GO:0043884">
    <property type="term" value="F:CO-methylating acetyl-CoA synthase activity"/>
    <property type="evidence" value="ECO:0007669"/>
    <property type="project" value="UniProtKB-EC"/>
</dbReference>
<dbReference type="EC" id="2.3.1.169" evidence="3"/>
<dbReference type="Pfam" id="PF03598">
    <property type="entry name" value="CdhC"/>
    <property type="match status" value="1"/>
</dbReference>
<dbReference type="GO" id="GO:0046872">
    <property type="term" value="F:metal ion binding"/>
    <property type="evidence" value="ECO:0007669"/>
    <property type="project" value="UniProtKB-KW"/>
</dbReference>
<evidence type="ECO:0000256" key="5">
    <source>
        <dbReference type="ARBA" id="ARBA00022679"/>
    </source>
</evidence>